<dbReference type="Proteomes" id="UP000603640">
    <property type="component" value="Unassembled WGS sequence"/>
</dbReference>
<dbReference type="InterPro" id="IPR036102">
    <property type="entry name" value="OsmC/Ohrsf"/>
</dbReference>
<accession>A0A923N6J9</accession>
<dbReference type="InterPro" id="IPR019904">
    <property type="entry name" value="Peroxiredoxin_OsmC"/>
</dbReference>
<dbReference type="EMBL" id="JACRVF010000002">
    <property type="protein sequence ID" value="MBC5993156.1"/>
    <property type="molecule type" value="Genomic_DNA"/>
</dbReference>
<protein>
    <submittedName>
        <fullName evidence="1">OsmC family peroxiredoxin</fullName>
    </submittedName>
</protein>
<dbReference type="Gene3D" id="3.30.300.20">
    <property type="match status" value="1"/>
</dbReference>
<dbReference type="AlphaFoldDB" id="A0A923N6J9"/>
<sequence length="144" mass="15608">MREHHAEATWKKGLKDGSGNIKTGNGTIESAYSYGTRFGNERNGTTPEELIGAALSGCYSMFLSALLGKENYTPDYIHAKATVILGEKDGAALVERIDLNVEAKVPDLDNDKLQELAKKSKENCPISKALKAIPEVNVKATLIE</sequence>
<dbReference type="PANTHER" id="PTHR42830">
    <property type="entry name" value="OSMOTICALLY INDUCIBLE FAMILY PROTEIN"/>
    <property type="match status" value="1"/>
</dbReference>
<name>A0A923N6J9_9BACT</name>
<comment type="caution">
    <text evidence="1">The sequence shown here is derived from an EMBL/GenBank/DDBJ whole genome shotgun (WGS) entry which is preliminary data.</text>
</comment>
<dbReference type="InterPro" id="IPR003718">
    <property type="entry name" value="OsmC/Ohr_fam"/>
</dbReference>
<dbReference type="InterPro" id="IPR052707">
    <property type="entry name" value="OsmC_Ohr_Peroxiredoxin"/>
</dbReference>
<dbReference type="PANTHER" id="PTHR42830:SF1">
    <property type="entry name" value="OSMOTICALLY INDUCIBLE FAMILY PROTEIN"/>
    <property type="match status" value="1"/>
</dbReference>
<dbReference type="SUPFAM" id="SSF82784">
    <property type="entry name" value="OsmC-like"/>
    <property type="match status" value="1"/>
</dbReference>
<dbReference type="GO" id="GO:0006979">
    <property type="term" value="P:response to oxidative stress"/>
    <property type="evidence" value="ECO:0007669"/>
    <property type="project" value="InterPro"/>
</dbReference>
<dbReference type="NCBIfam" id="TIGR03562">
    <property type="entry name" value="osmo_induc_OsmC"/>
    <property type="match status" value="1"/>
</dbReference>
<keyword evidence="2" id="KW-1185">Reference proteome</keyword>
<dbReference type="InterPro" id="IPR015946">
    <property type="entry name" value="KH_dom-like_a/b"/>
</dbReference>
<gene>
    <name evidence="1" type="ORF">H8S84_09955</name>
</gene>
<evidence type="ECO:0000313" key="1">
    <source>
        <dbReference type="EMBL" id="MBC5993156.1"/>
    </source>
</evidence>
<organism evidence="1 2">
    <name type="scientific">Pontibacter cellulosilyticus</name>
    <dbReference type="NCBI Taxonomy" id="1720253"/>
    <lineage>
        <taxon>Bacteria</taxon>
        <taxon>Pseudomonadati</taxon>
        <taxon>Bacteroidota</taxon>
        <taxon>Cytophagia</taxon>
        <taxon>Cytophagales</taxon>
        <taxon>Hymenobacteraceae</taxon>
        <taxon>Pontibacter</taxon>
    </lineage>
</organism>
<evidence type="ECO:0000313" key="2">
    <source>
        <dbReference type="Proteomes" id="UP000603640"/>
    </source>
</evidence>
<reference evidence="1" key="1">
    <citation type="submission" date="2020-08" db="EMBL/GenBank/DDBJ databases">
        <title>Pontibacter sp. SD6 16S ribosomal RNA gene Genome sequencing and assembly.</title>
        <authorList>
            <person name="Kang M."/>
        </authorList>
    </citation>
    <scope>NUCLEOTIDE SEQUENCE</scope>
    <source>
        <strain evidence="1">SD6</strain>
    </source>
</reference>
<proteinExistence type="predicted"/>
<dbReference type="GO" id="GO:0004601">
    <property type="term" value="F:peroxidase activity"/>
    <property type="evidence" value="ECO:0007669"/>
    <property type="project" value="InterPro"/>
</dbReference>
<dbReference type="Pfam" id="PF02566">
    <property type="entry name" value="OsmC"/>
    <property type="match status" value="1"/>
</dbReference>
<dbReference type="RefSeq" id="WP_187067162.1">
    <property type="nucleotide sequence ID" value="NZ_JACRVF010000002.1"/>
</dbReference>